<protein>
    <submittedName>
        <fullName evidence="2">Adenylate cyclase, class 3</fullName>
    </submittedName>
</protein>
<dbReference type="STRING" id="490629.SAMN05216266_12332"/>
<dbReference type="PROSITE" id="PS50125">
    <property type="entry name" value="GUANYLATE_CYCLASE_2"/>
    <property type="match status" value="2"/>
</dbReference>
<evidence type="ECO:0000313" key="2">
    <source>
        <dbReference type="EMBL" id="SFB59081.1"/>
    </source>
</evidence>
<dbReference type="Proteomes" id="UP000243799">
    <property type="component" value="Unassembled WGS sequence"/>
</dbReference>
<name>A0A1I1C8W3_9PSEU</name>
<dbReference type="OrthoDB" id="9807521at2"/>
<dbReference type="InterPro" id="IPR029787">
    <property type="entry name" value="Nucleotide_cyclase"/>
</dbReference>
<keyword evidence="3" id="KW-1185">Reference proteome</keyword>
<sequence length="511" mass="56188">MTWSFEKALERAEDRYKQTSDLEIKDITREIDFDQISRTKPRRVTGTHFYVDVTTFNRQLRANASDEGEGMLRLLHIFAREVSKIVAKDFDGQKIHFQGPRLHALAYRPTSDESLMATKAVLTCLAIRQMTAIFNDVLGLSETNTWRVAAGLDHGRCIATRNGAGGDQELLFLGSAANHAAKLLKDSGIRMTAEVYDLLPDDLKAEAERSDSDDIYKITLTASKIEDLAGQYGWNWKSESTRARLEILAERFPQGTVSSTAVKERIDNASLALSNTKSVSGASIFADVDGFTGYIDSLESIDNNLREAIRLFHVLRGVMRDSATQDFEALRIQYQGDRMQAFAYRPVSNDEAAALEAIRLATALMTVADEVIPTALPELPAHRLAVGLAWGQVLVSKIGEHGKTDVISLGGSTADAASIQQRLDGGQIGINRTIRDLLPAWLQEAFSWSATAQTYVATDISYNDLADLEASEKPDRALSALALTAIGATATAALINSRRAHRKPVKPWSND</sequence>
<organism evidence="2 3">
    <name type="scientific">Amycolatopsis marina</name>
    <dbReference type="NCBI Taxonomy" id="490629"/>
    <lineage>
        <taxon>Bacteria</taxon>
        <taxon>Bacillati</taxon>
        <taxon>Actinomycetota</taxon>
        <taxon>Actinomycetes</taxon>
        <taxon>Pseudonocardiales</taxon>
        <taxon>Pseudonocardiaceae</taxon>
        <taxon>Amycolatopsis</taxon>
    </lineage>
</organism>
<gene>
    <name evidence="2" type="ORF">SAMN05216266_12332</name>
</gene>
<dbReference type="GO" id="GO:0035556">
    <property type="term" value="P:intracellular signal transduction"/>
    <property type="evidence" value="ECO:0007669"/>
    <property type="project" value="InterPro"/>
</dbReference>
<feature type="domain" description="Guanylate cyclase" evidence="1">
    <location>
        <begin position="47"/>
        <end position="184"/>
    </location>
</feature>
<dbReference type="GO" id="GO:0004016">
    <property type="term" value="F:adenylate cyclase activity"/>
    <property type="evidence" value="ECO:0007669"/>
    <property type="project" value="UniProtKB-ARBA"/>
</dbReference>
<evidence type="ECO:0000259" key="1">
    <source>
        <dbReference type="PROSITE" id="PS50125"/>
    </source>
</evidence>
<dbReference type="Gene3D" id="3.30.70.1230">
    <property type="entry name" value="Nucleotide cyclase"/>
    <property type="match status" value="2"/>
</dbReference>
<dbReference type="SUPFAM" id="SSF55073">
    <property type="entry name" value="Nucleotide cyclase"/>
    <property type="match status" value="2"/>
</dbReference>
<evidence type="ECO:0000313" key="3">
    <source>
        <dbReference type="Proteomes" id="UP000243799"/>
    </source>
</evidence>
<dbReference type="GO" id="GO:0009190">
    <property type="term" value="P:cyclic nucleotide biosynthetic process"/>
    <property type="evidence" value="ECO:0007669"/>
    <property type="project" value="InterPro"/>
</dbReference>
<accession>A0A1I1C8W3</accession>
<proteinExistence type="predicted"/>
<feature type="domain" description="Guanylate cyclase" evidence="1">
    <location>
        <begin position="282"/>
        <end position="421"/>
    </location>
</feature>
<dbReference type="RefSeq" id="WP_091677664.1">
    <property type="nucleotide sequence ID" value="NZ_FOKG01000023.1"/>
</dbReference>
<dbReference type="InterPro" id="IPR001054">
    <property type="entry name" value="A/G_cyclase"/>
</dbReference>
<dbReference type="EMBL" id="FOKG01000023">
    <property type="protein sequence ID" value="SFB59081.1"/>
    <property type="molecule type" value="Genomic_DNA"/>
</dbReference>
<reference evidence="3" key="1">
    <citation type="submission" date="2016-10" db="EMBL/GenBank/DDBJ databases">
        <authorList>
            <person name="Varghese N."/>
            <person name="Submissions S."/>
        </authorList>
    </citation>
    <scope>NUCLEOTIDE SEQUENCE [LARGE SCALE GENOMIC DNA]</scope>
    <source>
        <strain evidence="3">CGMCC 4.3568</strain>
    </source>
</reference>
<dbReference type="AlphaFoldDB" id="A0A1I1C8W3"/>